<proteinExistence type="predicted"/>
<comment type="caution">
    <text evidence="1">The sequence shown here is derived from an EMBL/GenBank/DDBJ whole genome shotgun (WGS) entry which is preliminary data.</text>
</comment>
<dbReference type="EMBL" id="JACJID010000004">
    <property type="protein sequence ID" value="MBA8928739.1"/>
    <property type="molecule type" value="Genomic_DNA"/>
</dbReference>
<gene>
    <name evidence="1" type="ORF">BC739_005956</name>
</gene>
<protein>
    <submittedName>
        <fullName evidence="1">Uncharacterized protein</fullName>
    </submittedName>
</protein>
<evidence type="ECO:0000313" key="1">
    <source>
        <dbReference type="EMBL" id="MBA8928739.1"/>
    </source>
</evidence>
<organism evidence="1 2">
    <name type="scientific">Kutzneria viridogrisea</name>
    <dbReference type="NCBI Taxonomy" id="47990"/>
    <lineage>
        <taxon>Bacteria</taxon>
        <taxon>Bacillati</taxon>
        <taxon>Actinomycetota</taxon>
        <taxon>Actinomycetes</taxon>
        <taxon>Pseudonocardiales</taxon>
        <taxon>Pseudonocardiaceae</taxon>
        <taxon>Kutzneria</taxon>
    </lineage>
</organism>
<sequence>MQFLAQHQCALQFAQVQSGHVVPLIDESD</sequence>
<evidence type="ECO:0000313" key="2">
    <source>
        <dbReference type="Proteomes" id="UP000517916"/>
    </source>
</evidence>
<reference evidence="1 2" key="1">
    <citation type="submission" date="2020-08" db="EMBL/GenBank/DDBJ databases">
        <title>Genomic Encyclopedia of Archaeal and Bacterial Type Strains, Phase II (KMG-II): from individual species to whole genera.</title>
        <authorList>
            <person name="Goeker M."/>
        </authorList>
    </citation>
    <scope>NUCLEOTIDE SEQUENCE [LARGE SCALE GENOMIC DNA]</scope>
    <source>
        <strain evidence="1 2">DSM 43850</strain>
    </source>
</reference>
<keyword evidence="2" id="KW-1185">Reference proteome</keyword>
<accession>A0ABR6BPB7</accession>
<name>A0ABR6BPB7_9PSEU</name>
<dbReference type="Proteomes" id="UP000517916">
    <property type="component" value="Unassembled WGS sequence"/>
</dbReference>